<dbReference type="Gene3D" id="1.10.10.1210">
    <property type="entry name" value="MAGE homology domain, winged helix WH2 motif"/>
    <property type="match status" value="1"/>
</dbReference>
<sequence length="317" mass="36204">MKVVGSTCALNSKVGGEDVVRCLSEQSLSISKCKLPLLDEHMSVFLQDMNSCYSKLKELVPTLPTNKKASKVEILQHVIDYIWDLQVELDSPCSALQHQGASRTPLTALNSEISSISMEVVLDEDDEGSLSQPSVSQVAEVVQFILIKDQKKIPIRRTDIVKHVIKEYRLLYQDIMKRVDRTFEQVFGLKLVKIDPKNHIYILTNKLEPSPEEPISMCPANPKTGLLFVILSVIFMKGGSVKETLVWNTLKKLRVDMGEKHEEFGDVKKIITDEFVRQKYLEYVRIPHTEPLEFEFRWGPRAESEVSKLRMLQFIAE</sequence>
<name>A0A8J4TUZ2_CLAMG</name>
<feature type="domain" description="BHLH" evidence="8">
    <location>
        <begin position="33"/>
        <end position="85"/>
    </location>
</feature>
<evidence type="ECO:0000256" key="6">
    <source>
        <dbReference type="ARBA" id="ARBA00023242"/>
    </source>
</evidence>
<dbReference type="InterPro" id="IPR011598">
    <property type="entry name" value="bHLH_dom"/>
</dbReference>
<dbReference type="InterPro" id="IPR002190">
    <property type="entry name" value="MHD_dom"/>
</dbReference>
<organism evidence="9 10">
    <name type="scientific">Clarias magur</name>
    <name type="common">Asian catfish</name>
    <name type="synonym">Macropteronotus magur</name>
    <dbReference type="NCBI Taxonomy" id="1594786"/>
    <lineage>
        <taxon>Eukaryota</taxon>
        <taxon>Metazoa</taxon>
        <taxon>Chordata</taxon>
        <taxon>Craniata</taxon>
        <taxon>Vertebrata</taxon>
        <taxon>Euteleostomi</taxon>
        <taxon>Actinopterygii</taxon>
        <taxon>Neopterygii</taxon>
        <taxon>Teleostei</taxon>
        <taxon>Ostariophysi</taxon>
        <taxon>Siluriformes</taxon>
        <taxon>Clariidae</taxon>
        <taxon>Clarias</taxon>
    </lineage>
</organism>
<evidence type="ECO:0000259" key="8">
    <source>
        <dbReference type="PROSITE" id="PS50888"/>
    </source>
</evidence>
<dbReference type="FunFam" id="4.10.280.10:FF:000039">
    <property type="entry name" value="DNA-binding protein inhibitor ID-3"/>
    <property type="match status" value="1"/>
</dbReference>
<evidence type="ECO:0000256" key="4">
    <source>
        <dbReference type="ARBA" id="ARBA00023108"/>
    </source>
</evidence>
<dbReference type="GO" id="GO:0048511">
    <property type="term" value="P:rhythmic process"/>
    <property type="evidence" value="ECO:0007669"/>
    <property type="project" value="UniProtKB-KW"/>
</dbReference>
<dbReference type="PANTHER" id="PTHR11736">
    <property type="entry name" value="MELANOMA-ASSOCIATED ANTIGEN MAGE ANTIGEN"/>
    <property type="match status" value="1"/>
</dbReference>
<keyword evidence="10" id="KW-1185">Reference proteome</keyword>
<dbReference type="Pfam" id="PF01454">
    <property type="entry name" value="MAGE"/>
    <property type="match status" value="1"/>
</dbReference>
<keyword evidence="2" id="KW-0678">Repressor</keyword>
<feature type="non-terminal residue" evidence="9">
    <location>
        <position position="1"/>
    </location>
</feature>
<dbReference type="CDD" id="cd19691">
    <property type="entry name" value="bHLH_dnHLH_ID1"/>
    <property type="match status" value="1"/>
</dbReference>
<dbReference type="InterPro" id="IPR036638">
    <property type="entry name" value="HLH_DNA-bd_sf"/>
</dbReference>
<dbReference type="FunFam" id="1.10.10.1210:FF:000001">
    <property type="entry name" value="melanoma-associated antigen D1"/>
    <property type="match status" value="1"/>
</dbReference>
<feature type="domain" description="MAGE" evidence="7">
    <location>
        <begin position="134"/>
        <end position="317"/>
    </location>
</feature>
<dbReference type="GO" id="GO:0005634">
    <property type="term" value="C:nucleus"/>
    <property type="evidence" value="ECO:0007669"/>
    <property type="project" value="UniProtKB-SubCell"/>
</dbReference>
<dbReference type="GO" id="GO:0046983">
    <property type="term" value="F:protein dimerization activity"/>
    <property type="evidence" value="ECO:0007669"/>
    <property type="project" value="InterPro"/>
</dbReference>
<evidence type="ECO:0000259" key="7">
    <source>
        <dbReference type="PROSITE" id="PS50838"/>
    </source>
</evidence>
<comment type="subcellular location">
    <subcellularLocation>
        <location evidence="1">Nucleus</location>
    </subcellularLocation>
</comment>
<dbReference type="InterPro" id="IPR041898">
    <property type="entry name" value="MAGE_WH1"/>
</dbReference>
<evidence type="ECO:0000256" key="3">
    <source>
        <dbReference type="ARBA" id="ARBA00023015"/>
    </source>
</evidence>
<keyword evidence="4" id="KW-0090">Biological rhythms</keyword>
<evidence type="ECO:0000256" key="5">
    <source>
        <dbReference type="ARBA" id="ARBA00023163"/>
    </source>
</evidence>
<evidence type="ECO:0000256" key="2">
    <source>
        <dbReference type="ARBA" id="ARBA00022491"/>
    </source>
</evidence>
<keyword evidence="6" id="KW-0539">Nucleus</keyword>
<dbReference type="SMART" id="SM01373">
    <property type="entry name" value="MAGE"/>
    <property type="match status" value="1"/>
</dbReference>
<dbReference type="SUPFAM" id="SSF47459">
    <property type="entry name" value="HLH, helix-loop-helix DNA-binding domain"/>
    <property type="match status" value="1"/>
</dbReference>
<dbReference type="SMART" id="SM00353">
    <property type="entry name" value="HLH"/>
    <property type="match status" value="1"/>
</dbReference>
<protein>
    <submittedName>
        <fullName evidence="9">Non-structural maintenance of chromosomes element 3</fullName>
    </submittedName>
</protein>
<dbReference type="InterPro" id="IPR037445">
    <property type="entry name" value="MAGE"/>
</dbReference>
<dbReference type="Gene3D" id="1.10.10.1200">
    <property type="entry name" value="MAGE homology domain, winged helix WH1 motif"/>
    <property type="match status" value="1"/>
</dbReference>
<keyword evidence="5" id="KW-0804">Transcription</keyword>
<dbReference type="PANTHER" id="PTHR11736:SF14">
    <property type="entry name" value="NSE3 HOMOLOG, SMC5-SMC6 COMPLEX COMPONENT"/>
    <property type="match status" value="1"/>
</dbReference>
<comment type="caution">
    <text evidence="9">The sequence shown here is derived from an EMBL/GenBank/DDBJ whole genome shotgun (WGS) entry which is preliminary data.</text>
</comment>
<dbReference type="Pfam" id="PF00010">
    <property type="entry name" value="HLH"/>
    <property type="match status" value="1"/>
</dbReference>
<dbReference type="PROSITE" id="PS50838">
    <property type="entry name" value="MAGE"/>
    <property type="match status" value="1"/>
</dbReference>
<dbReference type="Proteomes" id="UP000727407">
    <property type="component" value="Unassembled WGS sequence"/>
</dbReference>
<dbReference type="PROSITE" id="PS50888">
    <property type="entry name" value="BHLH"/>
    <property type="match status" value="1"/>
</dbReference>
<evidence type="ECO:0000256" key="1">
    <source>
        <dbReference type="ARBA" id="ARBA00004123"/>
    </source>
</evidence>
<evidence type="ECO:0000313" key="10">
    <source>
        <dbReference type="Proteomes" id="UP000727407"/>
    </source>
</evidence>
<keyword evidence="3" id="KW-0805">Transcription regulation</keyword>
<dbReference type="OrthoDB" id="205198at2759"/>
<accession>A0A8J4TUZ2</accession>
<dbReference type="EMBL" id="QNUK01001092">
    <property type="protein sequence ID" value="KAF5887554.1"/>
    <property type="molecule type" value="Genomic_DNA"/>
</dbReference>
<dbReference type="InterPro" id="IPR041899">
    <property type="entry name" value="MAGE_WH2"/>
</dbReference>
<evidence type="ECO:0000313" key="9">
    <source>
        <dbReference type="EMBL" id="KAF5887554.1"/>
    </source>
</evidence>
<gene>
    <name evidence="9" type="ORF">DAT39_022227</name>
</gene>
<dbReference type="Gene3D" id="4.10.280.10">
    <property type="entry name" value="Helix-loop-helix DNA-binding domain"/>
    <property type="match status" value="1"/>
</dbReference>
<proteinExistence type="predicted"/>
<dbReference type="AlphaFoldDB" id="A0A8J4TUZ2"/>
<reference evidence="9" key="1">
    <citation type="submission" date="2020-07" db="EMBL/GenBank/DDBJ databases">
        <title>Clarias magur genome sequencing, assembly and annotation.</title>
        <authorList>
            <person name="Kushwaha B."/>
            <person name="Kumar R."/>
            <person name="Das P."/>
            <person name="Joshi C.G."/>
            <person name="Kumar D."/>
            <person name="Nagpure N.S."/>
            <person name="Pandey M."/>
            <person name="Agarwal S."/>
            <person name="Srivastava S."/>
            <person name="Singh M."/>
            <person name="Sahoo L."/>
            <person name="Jayasankar P."/>
            <person name="Meher P.K."/>
            <person name="Koringa P.G."/>
            <person name="Iquebal M.A."/>
            <person name="Das S.P."/>
            <person name="Bit A."/>
            <person name="Patnaik S."/>
            <person name="Patel N."/>
            <person name="Shah T.M."/>
            <person name="Hinsu A."/>
            <person name="Jena J.K."/>
        </authorList>
    </citation>
    <scope>NUCLEOTIDE SEQUENCE</scope>
    <source>
        <strain evidence="9">CIFAMagur01</strain>
        <tissue evidence="9">Testis</tissue>
    </source>
</reference>